<dbReference type="InterPro" id="IPR001881">
    <property type="entry name" value="EGF-like_Ca-bd_dom"/>
</dbReference>
<keyword evidence="2" id="KW-0677">Repeat</keyword>
<feature type="non-terminal residue" evidence="6">
    <location>
        <position position="1"/>
    </location>
</feature>
<dbReference type="PROSITE" id="PS01186">
    <property type="entry name" value="EGF_2"/>
    <property type="match status" value="2"/>
</dbReference>
<organism evidence="6 7">
    <name type="scientific">Mya arenaria</name>
    <name type="common">Soft-shell clam</name>
    <dbReference type="NCBI Taxonomy" id="6604"/>
    <lineage>
        <taxon>Eukaryota</taxon>
        <taxon>Metazoa</taxon>
        <taxon>Spiralia</taxon>
        <taxon>Lophotrochozoa</taxon>
        <taxon>Mollusca</taxon>
        <taxon>Bivalvia</taxon>
        <taxon>Autobranchia</taxon>
        <taxon>Heteroconchia</taxon>
        <taxon>Euheterodonta</taxon>
        <taxon>Imparidentia</taxon>
        <taxon>Neoheterodontei</taxon>
        <taxon>Myida</taxon>
        <taxon>Myoidea</taxon>
        <taxon>Myidae</taxon>
        <taxon>Mya</taxon>
    </lineage>
</organism>
<dbReference type="PROSITE" id="PS50026">
    <property type="entry name" value="EGF_3"/>
    <property type="match status" value="3"/>
</dbReference>
<dbReference type="SMART" id="SM00181">
    <property type="entry name" value="EGF"/>
    <property type="match status" value="3"/>
</dbReference>
<dbReference type="InterPro" id="IPR051022">
    <property type="entry name" value="Notch_Cell-Fate_Det"/>
</dbReference>
<dbReference type="Proteomes" id="UP001164746">
    <property type="component" value="Chromosome 11"/>
</dbReference>
<dbReference type="InterPro" id="IPR000742">
    <property type="entry name" value="EGF"/>
</dbReference>
<dbReference type="CDD" id="cd00054">
    <property type="entry name" value="EGF_CA"/>
    <property type="match status" value="1"/>
</dbReference>
<feature type="domain" description="EGF-like" evidence="5">
    <location>
        <begin position="401"/>
        <end position="437"/>
    </location>
</feature>
<evidence type="ECO:0000256" key="2">
    <source>
        <dbReference type="ARBA" id="ARBA00022737"/>
    </source>
</evidence>
<keyword evidence="7" id="KW-1185">Reference proteome</keyword>
<evidence type="ECO:0000256" key="1">
    <source>
        <dbReference type="ARBA" id="ARBA00022536"/>
    </source>
</evidence>
<feature type="disulfide bond" evidence="4">
    <location>
        <begin position="427"/>
        <end position="436"/>
    </location>
</feature>
<feature type="domain" description="EGF-like" evidence="5">
    <location>
        <begin position="358"/>
        <end position="399"/>
    </location>
</feature>
<evidence type="ECO:0000313" key="7">
    <source>
        <dbReference type="Proteomes" id="UP001164746"/>
    </source>
</evidence>
<dbReference type="SMART" id="SM00179">
    <property type="entry name" value="EGF_CA"/>
    <property type="match status" value="2"/>
</dbReference>
<keyword evidence="3 4" id="KW-1015">Disulfide bond</keyword>
<dbReference type="Pfam" id="PF23106">
    <property type="entry name" value="EGF_Teneurin"/>
    <property type="match status" value="1"/>
</dbReference>
<gene>
    <name evidence="6" type="ORF">MAR_000380</name>
</gene>
<evidence type="ECO:0000256" key="3">
    <source>
        <dbReference type="ARBA" id="ARBA00023157"/>
    </source>
</evidence>
<dbReference type="Gene3D" id="2.10.25.10">
    <property type="entry name" value="Laminin"/>
    <property type="match status" value="3"/>
</dbReference>
<protein>
    <submittedName>
        <fullName evidence="6">SLIT1-like protein</fullName>
    </submittedName>
</protein>
<accession>A0ABY7FAB3</accession>
<feature type="domain" description="EGF-like" evidence="5">
    <location>
        <begin position="317"/>
        <end position="356"/>
    </location>
</feature>
<dbReference type="EMBL" id="CP111022">
    <property type="protein sequence ID" value="WAR18542.1"/>
    <property type="molecule type" value="Genomic_DNA"/>
</dbReference>
<dbReference type="PANTHER" id="PTHR24049">
    <property type="entry name" value="CRUMBS FAMILY MEMBER"/>
    <property type="match status" value="1"/>
</dbReference>
<comment type="caution">
    <text evidence="4">Lacks conserved residue(s) required for the propagation of feature annotation.</text>
</comment>
<evidence type="ECO:0000259" key="5">
    <source>
        <dbReference type="PROSITE" id="PS50026"/>
    </source>
</evidence>
<dbReference type="PROSITE" id="PS00022">
    <property type="entry name" value="EGF_1"/>
    <property type="match status" value="2"/>
</dbReference>
<evidence type="ECO:0000256" key="4">
    <source>
        <dbReference type="PROSITE-ProRule" id="PRU00076"/>
    </source>
</evidence>
<evidence type="ECO:0000313" key="6">
    <source>
        <dbReference type="EMBL" id="WAR18542.1"/>
    </source>
</evidence>
<feature type="disulfide bond" evidence="4">
    <location>
        <begin position="362"/>
        <end position="372"/>
    </location>
</feature>
<keyword evidence="1 4" id="KW-0245">EGF-like domain</keyword>
<feature type="disulfide bond" evidence="4">
    <location>
        <begin position="346"/>
        <end position="355"/>
    </location>
</feature>
<name>A0ABY7FAB3_MYAAR</name>
<dbReference type="SUPFAM" id="SSF57196">
    <property type="entry name" value="EGF/Laminin"/>
    <property type="match status" value="2"/>
</dbReference>
<reference evidence="6" key="1">
    <citation type="submission" date="2022-11" db="EMBL/GenBank/DDBJ databases">
        <title>Centuries of genome instability and evolution in soft-shell clam transmissible cancer (bioRxiv).</title>
        <authorList>
            <person name="Hart S.F.M."/>
            <person name="Yonemitsu M.A."/>
            <person name="Giersch R.M."/>
            <person name="Beal B.F."/>
            <person name="Arriagada G."/>
            <person name="Davis B.W."/>
            <person name="Ostrander E.A."/>
            <person name="Goff S.P."/>
            <person name="Metzger M.J."/>
        </authorList>
    </citation>
    <scope>NUCLEOTIDE SEQUENCE</scope>
    <source>
        <strain evidence="6">MELC-2E11</strain>
        <tissue evidence="6">Siphon/mantle</tissue>
    </source>
</reference>
<sequence>MFTNWVLGTGPCGSTCSKADIGTSTRIKRANLGDKFYFGNFSTDFPITNSNNPDETGRIKNIAIQTLVMQNYTEAVLAVSEKDKWEQDLMKFSFELQPNKGREDLNILLNQTTRLHLPVIDKEGDFIKCSISTLMESGELRNTILKGVTVNQVVSIKDQNRRKIEFGPAIWNPATSAEYLSTCCVQIAVEESDEQRCFILEVQTKTFNTTAKSSYGKPYFVDLPASDDQFVCPVDTSCIIPIYIKSDRSIDRVRITEGKIDYVFGKIENITKAGEHLFQTSLTITSSLHGDDSLCLQAVTLDGVASETTCIQLTIEPKDPCYSTPCHNSGLCRVRNDSSGLFDCECLDGYSGPICAKALDRCQPNPCLHGDCYTSPRPYYCYCTDDHVLPNDFTGMNCEQKRDNCVGVGCSGHGVCVDGVLSHTCQCFPGYTGQTCETRSKYMCAIDDEDHLKNCTVLLYMASENGLNYNKTSETCIEIEFVKQK</sequence>
<proteinExistence type="predicted"/>